<dbReference type="OMA" id="PTPSFQF"/>
<dbReference type="InterPro" id="IPR026635">
    <property type="entry name" value="Efm4/METTL10"/>
</dbReference>
<keyword evidence="8" id="KW-1185">Reference proteome</keyword>
<comment type="subcellular location">
    <subcellularLocation>
        <location evidence="5">Cytoplasm</location>
    </subcellularLocation>
</comment>
<dbReference type="SUPFAM" id="SSF53335">
    <property type="entry name" value="S-adenosyl-L-methionine-dependent methyltransferases"/>
    <property type="match status" value="1"/>
</dbReference>
<dbReference type="eggNOG" id="KOG1271">
    <property type="taxonomic scope" value="Eukaryota"/>
</dbReference>
<dbReference type="Pfam" id="PF13847">
    <property type="entry name" value="Methyltransf_31"/>
    <property type="match status" value="1"/>
</dbReference>
<dbReference type="HAMAP" id="MF_03188">
    <property type="entry name" value="Methyltr_EFM4"/>
    <property type="match status" value="1"/>
</dbReference>
<dbReference type="Gene3D" id="3.40.50.150">
    <property type="entry name" value="Vaccinia Virus protein VP39"/>
    <property type="match status" value="1"/>
</dbReference>
<evidence type="ECO:0000259" key="6">
    <source>
        <dbReference type="Pfam" id="PF13847"/>
    </source>
</evidence>
<dbReference type="InterPro" id="IPR029063">
    <property type="entry name" value="SAM-dependent_MTases_sf"/>
</dbReference>
<dbReference type="InterPro" id="IPR025714">
    <property type="entry name" value="Methyltranfer_dom"/>
</dbReference>
<dbReference type="PANTHER" id="PTHR12843">
    <property type="entry name" value="PROTEIN-LYSINE N-METHYLTRANSFERASE METTL10"/>
    <property type="match status" value="1"/>
</dbReference>
<dbReference type="EMBL" id="HF935229">
    <property type="protein sequence ID" value="CCX05017.1"/>
    <property type="molecule type" value="Genomic_DNA"/>
</dbReference>
<evidence type="ECO:0000256" key="1">
    <source>
        <dbReference type="ARBA" id="ARBA00022490"/>
    </source>
</evidence>
<organism evidence="7 8">
    <name type="scientific">Pyronema omphalodes (strain CBS 100304)</name>
    <name type="common">Pyronema confluens</name>
    <dbReference type="NCBI Taxonomy" id="1076935"/>
    <lineage>
        <taxon>Eukaryota</taxon>
        <taxon>Fungi</taxon>
        <taxon>Dikarya</taxon>
        <taxon>Ascomycota</taxon>
        <taxon>Pezizomycotina</taxon>
        <taxon>Pezizomycetes</taxon>
        <taxon>Pezizales</taxon>
        <taxon>Pyronemataceae</taxon>
        <taxon>Pyronema</taxon>
    </lineage>
</organism>
<keyword evidence="4 5" id="KW-0949">S-adenosyl-L-methionine</keyword>
<evidence type="ECO:0000256" key="2">
    <source>
        <dbReference type="ARBA" id="ARBA00022603"/>
    </source>
</evidence>
<dbReference type="OrthoDB" id="10069295at2759"/>
<dbReference type="CDD" id="cd02440">
    <property type="entry name" value="AdoMet_MTases"/>
    <property type="match status" value="1"/>
</dbReference>
<proteinExistence type="inferred from homology"/>
<dbReference type="GO" id="GO:0005737">
    <property type="term" value="C:cytoplasm"/>
    <property type="evidence" value="ECO:0007669"/>
    <property type="project" value="UniProtKB-SubCell"/>
</dbReference>
<dbReference type="GO" id="GO:0032259">
    <property type="term" value="P:methylation"/>
    <property type="evidence" value="ECO:0007669"/>
    <property type="project" value="UniProtKB-KW"/>
</dbReference>
<accession>U4KV30</accession>
<keyword evidence="5" id="KW-0813">Transport</keyword>
<evidence type="ECO:0000256" key="5">
    <source>
        <dbReference type="HAMAP-Rule" id="MF_03188"/>
    </source>
</evidence>
<reference evidence="7 8" key="1">
    <citation type="journal article" date="2013" name="PLoS Genet.">
        <title>The genome and development-dependent transcriptomes of Pyronema confluens: a window into fungal evolution.</title>
        <authorList>
            <person name="Traeger S."/>
            <person name="Altegoer F."/>
            <person name="Freitag M."/>
            <person name="Gabaldon T."/>
            <person name="Kempken F."/>
            <person name="Kumar A."/>
            <person name="Marcet-Houben M."/>
            <person name="Poggeler S."/>
            <person name="Stajich J.E."/>
            <person name="Nowrousian M."/>
        </authorList>
    </citation>
    <scope>NUCLEOTIDE SEQUENCE [LARGE SCALE GENOMIC DNA]</scope>
    <source>
        <strain evidence="8">CBS 100304</strain>
        <tissue evidence="7">Vegetative mycelium</tissue>
    </source>
</reference>
<dbReference type="GO" id="GO:0016279">
    <property type="term" value="F:protein-lysine N-methyltransferase activity"/>
    <property type="evidence" value="ECO:0007669"/>
    <property type="project" value="UniProtKB-UniRule"/>
</dbReference>
<evidence type="ECO:0000256" key="4">
    <source>
        <dbReference type="ARBA" id="ARBA00022691"/>
    </source>
</evidence>
<dbReference type="PANTHER" id="PTHR12843:SF5">
    <property type="entry name" value="EEF1A LYSINE METHYLTRANSFERASE 2"/>
    <property type="match status" value="1"/>
</dbReference>
<comment type="function">
    <text evidence="5">S-adenosyl-L-methionine-dependent protein-lysine N-methyltransferase that mono- and dimethylates elongation factor 1-alpha at 'Lys-316'. May play a role in intracellular transport.</text>
</comment>
<comment type="similarity">
    <text evidence="5">Belongs to the class I-like SAM-binding methyltransferase superfamily. EFM4 family.</text>
</comment>
<evidence type="ECO:0000313" key="8">
    <source>
        <dbReference type="Proteomes" id="UP000018144"/>
    </source>
</evidence>
<evidence type="ECO:0000313" key="7">
    <source>
        <dbReference type="EMBL" id="CCX05017.1"/>
    </source>
</evidence>
<protein>
    <recommendedName>
        <fullName evidence="5">Protein-lysine N-methyltransferase EFM4</fullName>
        <ecNumber evidence="5">2.1.1.-</ecNumber>
    </recommendedName>
    <alternativeName>
        <fullName evidence="5">Elongation factor methyltransferase 4</fullName>
    </alternativeName>
</protein>
<keyword evidence="1 5" id="KW-0963">Cytoplasm</keyword>
<keyword evidence="2 5" id="KW-0489">Methyltransferase</keyword>
<keyword evidence="3 5" id="KW-0808">Transferase</keyword>
<dbReference type="EC" id="2.1.1.-" evidence="5"/>
<dbReference type="Proteomes" id="UP000018144">
    <property type="component" value="Unassembled WGS sequence"/>
</dbReference>
<feature type="domain" description="Methyltransferase" evidence="6">
    <location>
        <begin position="70"/>
        <end position="218"/>
    </location>
</feature>
<evidence type="ECO:0000256" key="3">
    <source>
        <dbReference type="ARBA" id="ARBA00022679"/>
    </source>
</evidence>
<sequence length="247" mass="27306">MSEPSSQDPQIEDLDPSELGTKDHWESAYLREISNFTSNPSDEGIIWFDECGAETRILRYLSQLPVKPASILDVGTGNGHLLFEILDDEDLNGEEEEAIAGPLVGIDYSPASITLCQKIAETRDPEGRTSFFQADVIKDSLKDAKWLPQGGFDCVLDKGTFDAISLSEETLEDGRRVVEAYPANVAGVVKKGGWLVVTSCNWTEEELRRRMEGGCQELRYYGRVGYPSITFGGVKGSTICTVAWQRV</sequence>
<dbReference type="GO" id="GO:0016192">
    <property type="term" value="P:vesicle-mediated transport"/>
    <property type="evidence" value="ECO:0007669"/>
    <property type="project" value="UniProtKB-UniRule"/>
</dbReference>
<dbReference type="AlphaFoldDB" id="U4KV30"/>
<name>U4KV30_PYROM</name>
<gene>
    <name evidence="5" type="primary">EFM4</name>
    <name evidence="7" type="ORF">PCON_04506</name>
</gene>
<dbReference type="STRING" id="1076935.U4KV30"/>